<evidence type="ECO:0000256" key="1">
    <source>
        <dbReference type="SAM" id="SignalP"/>
    </source>
</evidence>
<evidence type="ECO:0000313" key="4">
    <source>
        <dbReference type="Proteomes" id="UP000659698"/>
    </source>
</evidence>
<dbReference type="Proteomes" id="UP000659698">
    <property type="component" value="Unassembled WGS sequence"/>
</dbReference>
<dbReference type="InterPro" id="IPR002350">
    <property type="entry name" value="Kazal_dom"/>
</dbReference>
<protein>
    <submittedName>
        <fullName evidence="3">Kazal domain protein</fullName>
    </submittedName>
</protein>
<keyword evidence="1" id="KW-0732">Signal</keyword>
<proteinExistence type="predicted"/>
<dbReference type="CDD" id="cd00104">
    <property type="entry name" value="KAZAL_FS"/>
    <property type="match status" value="1"/>
</dbReference>
<feature type="domain" description="Kazal-like" evidence="2">
    <location>
        <begin position="23"/>
        <end position="77"/>
    </location>
</feature>
<reference evidence="3 4" key="1">
    <citation type="journal article" date="2019" name="Int. J. Syst. Evol. Microbiol.">
        <title>Rufibacter sediminis sp. nov., isolated from freshwater lake sediment.</title>
        <authorList>
            <person name="Qu J.H."/>
            <person name="Zhang L.J."/>
            <person name="Fu Y.H."/>
            <person name="Li H.F."/>
        </authorList>
    </citation>
    <scope>NUCLEOTIDE SEQUENCE [LARGE SCALE GENOMIC DNA]</scope>
    <source>
        <strain evidence="3 4">H-1</strain>
    </source>
</reference>
<sequence length="82" mass="8628">MKKQLLLSALVLGSISFGCKNAQQTATACIDPAKIDNERACTMQYEPVCGCDGKTYGNACTAETKGVTAYTKGECPTKGTNN</sequence>
<accession>A0ABR6VVW5</accession>
<name>A0ABR6VVW5_9BACT</name>
<dbReference type="PROSITE" id="PS51257">
    <property type="entry name" value="PROKAR_LIPOPROTEIN"/>
    <property type="match status" value="1"/>
</dbReference>
<feature type="chain" id="PRO_5046702835" evidence="1">
    <location>
        <begin position="23"/>
        <end position="82"/>
    </location>
</feature>
<evidence type="ECO:0000313" key="3">
    <source>
        <dbReference type="EMBL" id="MBC3541353.1"/>
    </source>
</evidence>
<keyword evidence="4" id="KW-1185">Reference proteome</keyword>
<dbReference type="EMBL" id="JACOAF010000041">
    <property type="protein sequence ID" value="MBC3541353.1"/>
    <property type="molecule type" value="Genomic_DNA"/>
</dbReference>
<gene>
    <name evidence="3" type="ORF">H7U12_16785</name>
</gene>
<dbReference type="Pfam" id="PF00050">
    <property type="entry name" value="Kazal_1"/>
    <property type="match status" value="1"/>
</dbReference>
<feature type="signal peptide" evidence="1">
    <location>
        <begin position="1"/>
        <end position="22"/>
    </location>
</feature>
<dbReference type="SUPFAM" id="SSF100895">
    <property type="entry name" value="Kazal-type serine protease inhibitors"/>
    <property type="match status" value="1"/>
</dbReference>
<organism evidence="3 4">
    <name type="scientific">Rufibacter sediminis</name>
    <dbReference type="NCBI Taxonomy" id="2762756"/>
    <lineage>
        <taxon>Bacteria</taxon>
        <taxon>Pseudomonadati</taxon>
        <taxon>Bacteroidota</taxon>
        <taxon>Cytophagia</taxon>
        <taxon>Cytophagales</taxon>
        <taxon>Hymenobacteraceae</taxon>
        <taxon>Rufibacter</taxon>
    </lineage>
</organism>
<dbReference type="InterPro" id="IPR036058">
    <property type="entry name" value="Kazal_dom_sf"/>
</dbReference>
<comment type="caution">
    <text evidence="3">The sequence shown here is derived from an EMBL/GenBank/DDBJ whole genome shotgun (WGS) entry which is preliminary data.</text>
</comment>
<dbReference type="RefSeq" id="WP_186640137.1">
    <property type="nucleotide sequence ID" value="NZ_JACOAF010000041.1"/>
</dbReference>
<evidence type="ECO:0000259" key="2">
    <source>
        <dbReference type="PROSITE" id="PS51465"/>
    </source>
</evidence>
<dbReference type="Gene3D" id="3.30.60.30">
    <property type="match status" value="1"/>
</dbReference>
<dbReference type="PROSITE" id="PS51465">
    <property type="entry name" value="KAZAL_2"/>
    <property type="match status" value="1"/>
</dbReference>